<feature type="region of interest" description="Disordered" evidence="1">
    <location>
        <begin position="84"/>
        <end position="130"/>
    </location>
</feature>
<dbReference type="Proteomes" id="UP000059680">
    <property type="component" value="Chromosome 4"/>
</dbReference>
<dbReference type="PaxDb" id="39947-A0A0P0W8H3"/>
<sequence length="130" mass="13413">MWAAADLDSIAASLDNGVLTVRFWKLAPDADALLHGAACALWPRAPPTPSLTPPPVALAPKIVTPVPAPKAAATPTLTPVAATTTPNAAVSPSPGCPAPTCRPHLPPSPQPRRPDWVGGRWRWGGCGRGR</sequence>
<feature type="compositionally biased region" description="Gly residues" evidence="1">
    <location>
        <begin position="121"/>
        <end position="130"/>
    </location>
</feature>
<reference evidence="2 3" key="3">
    <citation type="journal article" date="2013" name="Rice">
        <title>Improvement of the Oryza sativa Nipponbare reference genome using next generation sequence and optical map data.</title>
        <authorList>
            <person name="Kawahara Y."/>
            <person name="de la Bastide M."/>
            <person name="Hamilton J.P."/>
            <person name="Kanamori H."/>
            <person name="McCombie W.R."/>
            <person name="Ouyang S."/>
            <person name="Schwartz D.C."/>
            <person name="Tanaka T."/>
            <person name="Wu J."/>
            <person name="Zhou S."/>
            <person name="Childs K.L."/>
            <person name="Davidson R.M."/>
            <person name="Lin H."/>
            <person name="Quesada-Ocampo L."/>
            <person name="Vaillancourt B."/>
            <person name="Sakai H."/>
            <person name="Lee S.S."/>
            <person name="Kim J."/>
            <person name="Numa H."/>
            <person name="Itoh T."/>
            <person name="Buell C.R."/>
            <person name="Matsumoto T."/>
        </authorList>
    </citation>
    <scope>NUCLEOTIDE SEQUENCE [LARGE SCALE GENOMIC DNA]</scope>
    <source>
        <strain evidence="3">cv. Nipponbare</strain>
    </source>
</reference>
<reference evidence="3" key="1">
    <citation type="journal article" date="2005" name="Nature">
        <title>The map-based sequence of the rice genome.</title>
        <authorList>
            <consortium name="International rice genome sequencing project (IRGSP)"/>
            <person name="Matsumoto T."/>
            <person name="Wu J."/>
            <person name="Kanamori H."/>
            <person name="Katayose Y."/>
            <person name="Fujisawa M."/>
            <person name="Namiki N."/>
            <person name="Mizuno H."/>
            <person name="Yamamoto K."/>
            <person name="Antonio B.A."/>
            <person name="Baba T."/>
            <person name="Sakata K."/>
            <person name="Nagamura Y."/>
            <person name="Aoki H."/>
            <person name="Arikawa K."/>
            <person name="Arita K."/>
            <person name="Bito T."/>
            <person name="Chiden Y."/>
            <person name="Fujitsuka N."/>
            <person name="Fukunaka R."/>
            <person name="Hamada M."/>
            <person name="Harada C."/>
            <person name="Hayashi A."/>
            <person name="Hijishita S."/>
            <person name="Honda M."/>
            <person name="Hosokawa S."/>
            <person name="Ichikawa Y."/>
            <person name="Idonuma A."/>
            <person name="Iijima M."/>
            <person name="Ikeda M."/>
            <person name="Ikeno M."/>
            <person name="Ito K."/>
            <person name="Ito S."/>
            <person name="Ito T."/>
            <person name="Ito Y."/>
            <person name="Ito Y."/>
            <person name="Iwabuchi A."/>
            <person name="Kamiya K."/>
            <person name="Karasawa W."/>
            <person name="Kurita K."/>
            <person name="Katagiri S."/>
            <person name="Kikuta A."/>
            <person name="Kobayashi H."/>
            <person name="Kobayashi N."/>
            <person name="Machita K."/>
            <person name="Maehara T."/>
            <person name="Masukawa M."/>
            <person name="Mizubayashi T."/>
            <person name="Mukai Y."/>
            <person name="Nagasaki H."/>
            <person name="Nagata Y."/>
            <person name="Naito S."/>
            <person name="Nakashima M."/>
            <person name="Nakama Y."/>
            <person name="Nakamichi Y."/>
            <person name="Nakamura M."/>
            <person name="Meguro A."/>
            <person name="Negishi M."/>
            <person name="Ohta I."/>
            <person name="Ohta T."/>
            <person name="Okamoto M."/>
            <person name="Ono N."/>
            <person name="Saji S."/>
            <person name="Sakaguchi M."/>
            <person name="Sakai K."/>
            <person name="Shibata M."/>
            <person name="Shimokawa T."/>
            <person name="Song J."/>
            <person name="Takazaki Y."/>
            <person name="Terasawa K."/>
            <person name="Tsugane M."/>
            <person name="Tsuji K."/>
            <person name="Ueda S."/>
            <person name="Waki K."/>
            <person name="Yamagata H."/>
            <person name="Yamamoto M."/>
            <person name="Yamamoto S."/>
            <person name="Yamane H."/>
            <person name="Yoshiki S."/>
            <person name="Yoshihara R."/>
            <person name="Yukawa K."/>
            <person name="Zhong H."/>
            <person name="Yano M."/>
            <person name="Yuan Q."/>
            <person name="Ouyang S."/>
            <person name="Liu J."/>
            <person name="Jones K.M."/>
            <person name="Gansberger K."/>
            <person name="Moffat K."/>
            <person name="Hill J."/>
            <person name="Bera J."/>
            <person name="Fadrosh D."/>
            <person name="Jin S."/>
            <person name="Johri S."/>
            <person name="Kim M."/>
            <person name="Overton L."/>
            <person name="Reardon M."/>
            <person name="Tsitrin T."/>
            <person name="Vuong H."/>
            <person name="Weaver B."/>
            <person name="Ciecko A."/>
            <person name="Tallon L."/>
            <person name="Jackson J."/>
            <person name="Pai G."/>
            <person name="Aken S.V."/>
            <person name="Utterback T."/>
            <person name="Reidmuller S."/>
            <person name="Feldblyum T."/>
            <person name="Hsiao J."/>
            <person name="Zismann V."/>
            <person name="Iobst S."/>
            <person name="de Vazeille A.R."/>
            <person name="Buell C.R."/>
            <person name="Ying K."/>
            <person name="Li Y."/>
            <person name="Lu T."/>
            <person name="Huang Y."/>
            <person name="Zhao Q."/>
            <person name="Feng Q."/>
            <person name="Zhang L."/>
            <person name="Zhu J."/>
            <person name="Weng Q."/>
            <person name="Mu J."/>
            <person name="Lu Y."/>
            <person name="Fan D."/>
            <person name="Liu Y."/>
            <person name="Guan J."/>
            <person name="Zhang Y."/>
            <person name="Yu S."/>
            <person name="Liu X."/>
            <person name="Zhang Y."/>
            <person name="Hong G."/>
            <person name="Han B."/>
            <person name="Choisne N."/>
            <person name="Demange N."/>
            <person name="Orjeda G."/>
            <person name="Samain S."/>
            <person name="Cattolico L."/>
            <person name="Pelletier E."/>
            <person name="Couloux A."/>
            <person name="Segurens B."/>
            <person name="Wincker P."/>
            <person name="D'Hont A."/>
            <person name="Scarpelli C."/>
            <person name="Weissenbach J."/>
            <person name="Salanoubat M."/>
            <person name="Quetier F."/>
            <person name="Yu Y."/>
            <person name="Kim H.R."/>
            <person name="Rambo T."/>
            <person name="Currie J."/>
            <person name="Collura K."/>
            <person name="Luo M."/>
            <person name="Yang T."/>
            <person name="Ammiraju J.S.S."/>
            <person name="Engler F."/>
            <person name="Soderlund C."/>
            <person name="Wing R.A."/>
            <person name="Palmer L.E."/>
            <person name="de la Bastide M."/>
            <person name="Spiegel L."/>
            <person name="Nascimento L."/>
            <person name="Zutavern T."/>
            <person name="O'Shaughnessy A."/>
            <person name="Dike S."/>
            <person name="Dedhia N."/>
            <person name="Preston R."/>
            <person name="Balija V."/>
            <person name="McCombie W.R."/>
            <person name="Chow T."/>
            <person name="Chen H."/>
            <person name="Chung M."/>
            <person name="Chen C."/>
            <person name="Shaw J."/>
            <person name="Wu H."/>
            <person name="Hsiao K."/>
            <person name="Chao Y."/>
            <person name="Chu M."/>
            <person name="Cheng C."/>
            <person name="Hour A."/>
            <person name="Lee P."/>
            <person name="Lin S."/>
            <person name="Lin Y."/>
            <person name="Liou J."/>
            <person name="Liu S."/>
            <person name="Hsing Y."/>
            <person name="Raghuvanshi S."/>
            <person name="Mohanty A."/>
            <person name="Bharti A.K."/>
            <person name="Gaur A."/>
            <person name="Gupta V."/>
            <person name="Kumar D."/>
            <person name="Ravi V."/>
            <person name="Vij S."/>
            <person name="Kapur A."/>
            <person name="Khurana P."/>
            <person name="Khurana P."/>
            <person name="Khurana J.P."/>
            <person name="Tyagi A.K."/>
            <person name="Gaikwad K."/>
            <person name="Singh A."/>
            <person name="Dalal V."/>
            <person name="Srivastava S."/>
            <person name="Dixit A."/>
            <person name="Pal A.K."/>
            <person name="Ghazi I.A."/>
            <person name="Yadav M."/>
            <person name="Pandit A."/>
            <person name="Bhargava A."/>
            <person name="Sureshbabu K."/>
            <person name="Batra K."/>
            <person name="Sharma T.R."/>
            <person name="Mohapatra T."/>
            <person name="Singh N.K."/>
            <person name="Messing J."/>
            <person name="Nelson A.B."/>
            <person name="Fuks G."/>
            <person name="Kavchok S."/>
            <person name="Keizer G."/>
            <person name="Linton E."/>
            <person name="Llaca V."/>
            <person name="Song R."/>
            <person name="Tanyolac B."/>
            <person name="Young S."/>
            <person name="Ho-Il K."/>
            <person name="Hahn J.H."/>
            <person name="Sangsakoo G."/>
            <person name="Vanavichit A."/>
            <person name="de Mattos Luiz.A.T."/>
            <person name="Zimmer P.D."/>
            <person name="Malone G."/>
            <person name="Dellagostin O."/>
            <person name="de Oliveira A.C."/>
            <person name="Bevan M."/>
            <person name="Bancroft I."/>
            <person name="Minx P."/>
            <person name="Cordum H."/>
            <person name="Wilson R."/>
            <person name="Cheng Z."/>
            <person name="Jin W."/>
            <person name="Jiang J."/>
            <person name="Leong S.A."/>
            <person name="Iwama H."/>
            <person name="Gojobori T."/>
            <person name="Itoh T."/>
            <person name="Niimura Y."/>
            <person name="Fujii Y."/>
            <person name="Habara T."/>
            <person name="Sakai H."/>
            <person name="Sato Y."/>
            <person name="Wilson G."/>
            <person name="Kumar K."/>
            <person name="McCouch S."/>
            <person name="Juretic N."/>
            <person name="Hoen D."/>
            <person name="Wright S."/>
            <person name="Bruskiewich R."/>
            <person name="Bureau T."/>
            <person name="Miyao A."/>
            <person name="Hirochika H."/>
            <person name="Nishikawa T."/>
            <person name="Kadowaki K."/>
            <person name="Sugiura M."/>
            <person name="Burr B."/>
            <person name="Sasaki T."/>
        </authorList>
    </citation>
    <scope>NUCLEOTIDE SEQUENCE [LARGE SCALE GENOMIC DNA]</scope>
    <source>
        <strain evidence="3">cv. Nipponbare</strain>
    </source>
</reference>
<dbReference type="InParanoid" id="A0A0P0W8H3"/>
<gene>
    <name evidence="2" type="ordered locus">Os04g0309250</name>
    <name evidence="2" type="ORF">OSNPB_040309250</name>
</gene>
<proteinExistence type="predicted"/>
<name>A0A0P0W8H3_ORYSJ</name>
<organism evidence="2 3">
    <name type="scientific">Oryza sativa subsp. japonica</name>
    <name type="common">Rice</name>
    <dbReference type="NCBI Taxonomy" id="39947"/>
    <lineage>
        <taxon>Eukaryota</taxon>
        <taxon>Viridiplantae</taxon>
        <taxon>Streptophyta</taxon>
        <taxon>Embryophyta</taxon>
        <taxon>Tracheophyta</taxon>
        <taxon>Spermatophyta</taxon>
        <taxon>Magnoliopsida</taxon>
        <taxon>Liliopsida</taxon>
        <taxon>Poales</taxon>
        <taxon>Poaceae</taxon>
        <taxon>BOP clade</taxon>
        <taxon>Oryzoideae</taxon>
        <taxon>Oryzeae</taxon>
        <taxon>Oryzinae</taxon>
        <taxon>Oryza</taxon>
        <taxon>Oryza sativa</taxon>
    </lineage>
</organism>
<keyword evidence="3" id="KW-1185">Reference proteome</keyword>
<protein>
    <submittedName>
        <fullName evidence="2">Os04g0309250 protein</fullName>
    </submittedName>
</protein>
<reference evidence="2 3" key="2">
    <citation type="journal article" date="2013" name="Plant Cell Physiol.">
        <title>Rice Annotation Project Database (RAP-DB): an integrative and interactive database for rice genomics.</title>
        <authorList>
            <person name="Sakai H."/>
            <person name="Lee S.S."/>
            <person name="Tanaka T."/>
            <person name="Numa H."/>
            <person name="Kim J."/>
            <person name="Kawahara Y."/>
            <person name="Wakimoto H."/>
            <person name="Yang C.C."/>
            <person name="Iwamoto M."/>
            <person name="Abe T."/>
            <person name="Yamada Y."/>
            <person name="Muto A."/>
            <person name="Inokuchi H."/>
            <person name="Ikemura T."/>
            <person name="Matsumoto T."/>
            <person name="Sasaki T."/>
            <person name="Itoh T."/>
        </authorList>
    </citation>
    <scope>NUCLEOTIDE SEQUENCE [LARGE SCALE GENOMIC DNA]</scope>
    <source>
        <strain evidence="3">cv. Nipponbare</strain>
    </source>
</reference>
<dbReference type="EMBL" id="AP014960">
    <property type="protein sequence ID" value="BAS88511.1"/>
    <property type="molecule type" value="Genomic_DNA"/>
</dbReference>
<feature type="compositionally biased region" description="Low complexity" evidence="1">
    <location>
        <begin position="84"/>
        <end position="93"/>
    </location>
</feature>
<dbReference type="AlphaFoldDB" id="A0A0P0W8H3"/>
<evidence type="ECO:0000313" key="3">
    <source>
        <dbReference type="Proteomes" id="UP000059680"/>
    </source>
</evidence>
<evidence type="ECO:0000313" key="2">
    <source>
        <dbReference type="EMBL" id="BAS88511.1"/>
    </source>
</evidence>
<evidence type="ECO:0000256" key="1">
    <source>
        <dbReference type="SAM" id="MobiDB-lite"/>
    </source>
</evidence>
<accession>A0A0P0W8H3</accession>